<keyword evidence="1" id="KW-1133">Transmembrane helix</keyword>
<feature type="transmembrane region" description="Helical" evidence="1">
    <location>
        <begin position="103"/>
        <end position="123"/>
    </location>
</feature>
<keyword evidence="1" id="KW-0812">Transmembrane</keyword>
<keyword evidence="1" id="KW-0472">Membrane</keyword>
<accession>A0A1F6NHS0</accession>
<evidence type="ECO:0000313" key="2">
    <source>
        <dbReference type="EMBL" id="OGH83354.1"/>
    </source>
</evidence>
<feature type="transmembrane region" description="Helical" evidence="1">
    <location>
        <begin position="9"/>
        <end position="26"/>
    </location>
</feature>
<dbReference type="AlphaFoldDB" id="A0A1F6NHS0"/>
<comment type="caution">
    <text evidence="2">The sequence shown here is derived from an EMBL/GenBank/DDBJ whole genome shotgun (WGS) entry which is preliminary data.</text>
</comment>
<evidence type="ECO:0000313" key="3">
    <source>
        <dbReference type="Proteomes" id="UP000176300"/>
    </source>
</evidence>
<evidence type="ECO:0008006" key="4">
    <source>
        <dbReference type="Google" id="ProtNLM"/>
    </source>
</evidence>
<gene>
    <name evidence="2" type="ORF">A2373_00045</name>
</gene>
<feature type="transmembrane region" description="Helical" evidence="1">
    <location>
        <begin position="75"/>
        <end position="91"/>
    </location>
</feature>
<name>A0A1F6NHS0_9BACT</name>
<proteinExistence type="predicted"/>
<feature type="transmembrane region" description="Helical" evidence="1">
    <location>
        <begin position="143"/>
        <end position="168"/>
    </location>
</feature>
<dbReference type="Pfam" id="PF20221">
    <property type="entry name" value="DUF6580"/>
    <property type="match status" value="1"/>
</dbReference>
<sequence>MKNQSTKNINYIIGILIILGLITRLLPHQPNFTPIGAIAIFGALYLPKKYAIIIPIITMIISDLFIGLYSWQIMAAVYGSFIIMGLLGLWARKNKNLGKIAGATLLGSIIFFLVTNASVWAFGTMYPHSVSGLLESYYMALPFFRNSLLGDIFYTTILVGAVEAVYYIKSKKASLIETLF</sequence>
<reference evidence="2 3" key="1">
    <citation type="journal article" date="2016" name="Nat. Commun.">
        <title>Thousands of microbial genomes shed light on interconnected biogeochemical processes in an aquifer system.</title>
        <authorList>
            <person name="Anantharaman K."/>
            <person name="Brown C.T."/>
            <person name="Hug L.A."/>
            <person name="Sharon I."/>
            <person name="Castelle C.J."/>
            <person name="Probst A.J."/>
            <person name="Thomas B.C."/>
            <person name="Singh A."/>
            <person name="Wilkins M.J."/>
            <person name="Karaoz U."/>
            <person name="Brodie E.L."/>
            <person name="Williams K.H."/>
            <person name="Hubbard S.S."/>
            <person name="Banfield J.F."/>
        </authorList>
    </citation>
    <scope>NUCLEOTIDE SEQUENCE [LARGE SCALE GENOMIC DNA]</scope>
</reference>
<organism evidence="2 3">
    <name type="scientific">Candidatus Magasanikbacteria bacterium RIFOXYB1_FULL_40_15</name>
    <dbReference type="NCBI Taxonomy" id="1798697"/>
    <lineage>
        <taxon>Bacteria</taxon>
        <taxon>Candidatus Magasanikiibacteriota</taxon>
    </lineage>
</organism>
<dbReference type="Proteomes" id="UP000176300">
    <property type="component" value="Unassembled WGS sequence"/>
</dbReference>
<evidence type="ECO:0000256" key="1">
    <source>
        <dbReference type="SAM" id="Phobius"/>
    </source>
</evidence>
<dbReference type="EMBL" id="MFQS01000015">
    <property type="protein sequence ID" value="OGH83354.1"/>
    <property type="molecule type" value="Genomic_DNA"/>
</dbReference>
<dbReference type="InterPro" id="IPR046487">
    <property type="entry name" value="DUF6580"/>
</dbReference>
<protein>
    <recommendedName>
        <fullName evidence="4">ECF transporter S component</fullName>
    </recommendedName>
</protein>